<name>A0ABD1E146_HYPHA</name>
<dbReference type="Proteomes" id="UP001566132">
    <property type="component" value="Unassembled WGS sequence"/>
</dbReference>
<protein>
    <recommendedName>
        <fullName evidence="3">Integrase catalytic domain-containing protein</fullName>
    </recommendedName>
</protein>
<comment type="caution">
    <text evidence="1">The sequence shown here is derived from an EMBL/GenBank/DDBJ whole genome shotgun (WGS) entry which is preliminary data.</text>
</comment>
<gene>
    <name evidence="1" type="ORF">ABEB36_015604</name>
</gene>
<keyword evidence="2" id="KW-1185">Reference proteome</keyword>
<proteinExistence type="predicted"/>
<reference evidence="1 2" key="1">
    <citation type="submission" date="2024-05" db="EMBL/GenBank/DDBJ databases">
        <title>Genetic variation in Jamaican populations of the coffee berry borer (Hypothenemus hampei).</title>
        <authorList>
            <person name="Errbii M."/>
            <person name="Myrie A."/>
        </authorList>
    </citation>
    <scope>NUCLEOTIDE SEQUENCE [LARGE SCALE GENOMIC DNA]</scope>
    <source>
        <strain evidence="1">JA-Hopewell-2020-01-JO</strain>
        <tissue evidence="1">Whole body</tissue>
    </source>
</reference>
<sequence length="140" mass="16352">MSIDKFGAHISNKDIKTITPTTDDQINKNNIHFVDIRNVKLNYNLILPFIGEYILRKEAYALLQDKRIKYDFPLISAVIIKTEYPEEVFLKLKNKPVKTKSAKHVTAAIKSVIDEVKEYETPKNLQTDMGKEFFNMEFRK</sequence>
<evidence type="ECO:0000313" key="2">
    <source>
        <dbReference type="Proteomes" id="UP001566132"/>
    </source>
</evidence>
<accession>A0ABD1E146</accession>
<evidence type="ECO:0000313" key="1">
    <source>
        <dbReference type="EMBL" id="KAL1487697.1"/>
    </source>
</evidence>
<dbReference type="AlphaFoldDB" id="A0ABD1E146"/>
<organism evidence="1 2">
    <name type="scientific">Hypothenemus hampei</name>
    <name type="common">Coffee berry borer</name>
    <dbReference type="NCBI Taxonomy" id="57062"/>
    <lineage>
        <taxon>Eukaryota</taxon>
        <taxon>Metazoa</taxon>
        <taxon>Ecdysozoa</taxon>
        <taxon>Arthropoda</taxon>
        <taxon>Hexapoda</taxon>
        <taxon>Insecta</taxon>
        <taxon>Pterygota</taxon>
        <taxon>Neoptera</taxon>
        <taxon>Endopterygota</taxon>
        <taxon>Coleoptera</taxon>
        <taxon>Polyphaga</taxon>
        <taxon>Cucujiformia</taxon>
        <taxon>Curculionidae</taxon>
        <taxon>Scolytinae</taxon>
        <taxon>Hypothenemus</taxon>
    </lineage>
</organism>
<dbReference type="EMBL" id="JBDJPC010000020">
    <property type="protein sequence ID" value="KAL1487697.1"/>
    <property type="molecule type" value="Genomic_DNA"/>
</dbReference>
<evidence type="ECO:0008006" key="3">
    <source>
        <dbReference type="Google" id="ProtNLM"/>
    </source>
</evidence>